<feature type="compositionally biased region" description="Acidic residues" evidence="3">
    <location>
        <begin position="258"/>
        <end position="293"/>
    </location>
</feature>
<protein>
    <submittedName>
        <fullName evidence="6">Chemotaxis protein CheC</fullName>
    </submittedName>
</protein>
<dbReference type="PANTHER" id="PTHR43693:SF1">
    <property type="entry name" value="PROTEIN PHOSPHATASE CHEZ"/>
    <property type="match status" value="1"/>
</dbReference>
<evidence type="ECO:0000256" key="1">
    <source>
        <dbReference type="ARBA" id="ARBA00022500"/>
    </source>
</evidence>
<dbReference type="InterPro" id="IPR028976">
    <property type="entry name" value="CheC-like_sf"/>
</dbReference>
<feature type="domain" description="CheC-like protein" evidence="4">
    <location>
        <begin position="398"/>
        <end position="433"/>
    </location>
</feature>
<dbReference type="Pfam" id="PF13690">
    <property type="entry name" value="CheX"/>
    <property type="match status" value="1"/>
</dbReference>
<dbReference type="AlphaFoldDB" id="A0ABD6CC53"/>
<keyword evidence="7" id="KW-1185">Reference proteome</keyword>
<dbReference type="EMBL" id="JBHUDJ010000006">
    <property type="protein sequence ID" value="MFD1587720.1"/>
    <property type="molecule type" value="Genomic_DNA"/>
</dbReference>
<dbReference type="InterPro" id="IPR007597">
    <property type="entry name" value="CheC"/>
</dbReference>
<comment type="caution">
    <text evidence="6">The sequence shown here is derived from an EMBL/GenBank/DDBJ whole genome shotgun (WGS) entry which is preliminary data.</text>
</comment>
<keyword evidence="2" id="KW-0378">Hydrolase</keyword>
<evidence type="ECO:0000259" key="4">
    <source>
        <dbReference type="Pfam" id="PF04509"/>
    </source>
</evidence>
<reference evidence="6 7" key="1">
    <citation type="journal article" date="2019" name="Int. J. Syst. Evol. Microbiol.">
        <title>The Global Catalogue of Microorganisms (GCM) 10K type strain sequencing project: providing services to taxonomists for standard genome sequencing and annotation.</title>
        <authorList>
            <consortium name="The Broad Institute Genomics Platform"/>
            <consortium name="The Broad Institute Genome Sequencing Center for Infectious Disease"/>
            <person name="Wu L."/>
            <person name="Ma J."/>
        </authorList>
    </citation>
    <scope>NUCLEOTIDE SEQUENCE [LARGE SCALE GENOMIC DNA]</scope>
    <source>
        <strain evidence="6 7">CGMCC 1.12125</strain>
    </source>
</reference>
<dbReference type="InterPro" id="IPR028051">
    <property type="entry name" value="CheX-like_dom"/>
</dbReference>
<gene>
    <name evidence="6" type="ORF">ACFR9U_12060</name>
</gene>
<feature type="region of interest" description="Disordered" evidence="3">
    <location>
        <begin position="185"/>
        <end position="293"/>
    </location>
</feature>
<dbReference type="GO" id="GO:0016787">
    <property type="term" value="F:hydrolase activity"/>
    <property type="evidence" value="ECO:0007669"/>
    <property type="project" value="UniProtKB-KW"/>
</dbReference>
<feature type="domain" description="Chemotaxis phosphatase CheX-like" evidence="5">
    <location>
        <begin position="64"/>
        <end position="139"/>
    </location>
</feature>
<dbReference type="SUPFAM" id="SSF103039">
    <property type="entry name" value="CheC-like"/>
    <property type="match status" value="2"/>
</dbReference>
<evidence type="ECO:0000256" key="2">
    <source>
        <dbReference type="ARBA" id="ARBA00022801"/>
    </source>
</evidence>
<dbReference type="RefSeq" id="WP_247380765.1">
    <property type="nucleotide sequence ID" value="NZ_JALLGV010000008.1"/>
</dbReference>
<name>A0ABD6CC53_9EURY</name>
<organism evidence="6 7">
    <name type="scientific">Halorientalis brevis</name>
    <dbReference type="NCBI Taxonomy" id="1126241"/>
    <lineage>
        <taxon>Archaea</taxon>
        <taxon>Methanobacteriati</taxon>
        <taxon>Methanobacteriota</taxon>
        <taxon>Stenosarchaea group</taxon>
        <taxon>Halobacteria</taxon>
        <taxon>Halobacteriales</taxon>
        <taxon>Haloarculaceae</taxon>
        <taxon>Halorientalis</taxon>
    </lineage>
</organism>
<dbReference type="Gene3D" id="3.40.1550.10">
    <property type="entry name" value="CheC-like"/>
    <property type="match status" value="2"/>
</dbReference>
<dbReference type="Proteomes" id="UP001597119">
    <property type="component" value="Unassembled WGS sequence"/>
</dbReference>
<evidence type="ECO:0000313" key="7">
    <source>
        <dbReference type="Proteomes" id="UP001597119"/>
    </source>
</evidence>
<proteinExistence type="predicted"/>
<dbReference type="GO" id="GO:0006935">
    <property type="term" value="P:chemotaxis"/>
    <property type="evidence" value="ECO:0007669"/>
    <property type="project" value="UniProtKB-KW"/>
</dbReference>
<accession>A0ABD6CC53</accession>
<evidence type="ECO:0000256" key="3">
    <source>
        <dbReference type="SAM" id="MobiDB-lite"/>
    </source>
</evidence>
<dbReference type="Pfam" id="PF04509">
    <property type="entry name" value="CheC"/>
    <property type="match status" value="1"/>
</dbReference>
<evidence type="ECO:0000313" key="6">
    <source>
        <dbReference type="EMBL" id="MFD1587720.1"/>
    </source>
</evidence>
<dbReference type="InterPro" id="IPR050992">
    <property type="entry name" value="CheZ_family_phosphatases"/>
</dbReference>
<evidence type="ECO:0000259" key="5">
    <source>
        <dbReference type="Pfam" id="PF13690"/>
    </source>
</evidence>
<keyword evidence="1" id="KW-0145">Chemotaxis</keyword>
<dbReference type="CDD" id="cd17911">
    <property type="entry name" value="CheC_ClassIII"/>
    <property type="match status" value="2"/>
</dbReference>
<feature type="compositionally biased region" description="Basic and acidic residues" evidence="3">
    <location>
        <begin position="185"/>
        <end position="194"/>
    </location>
</feature>
<sequence>MDVDIDSLETLNLLTREGAQEASDALGQMVDTPTVIDVTKLLVADSADITADIHSGTKHGVQFDVDGKLSGTLLFTFDQECIDTVTELLVPGAASDSMARSSVTELANIMMGGFLAGWGDHLETGLDASPPTYLEADELDAFEIESLGPDTNSVLAFGSTVMWRDNTVGLDIYLIPDRESIETVLQEERDREDAQPQAQDTTADSGGFGFNQGSESDAGPFADDGDDGPFGSGDSGDETVGHDADTATADDSPFGVPDSDDDSLAAGDGDAEGEDGPFDDGADEFGFEMDDDAGADSISLDKLSVFSDLTKEGTEAAAEQVTMMTGIETTTEIAGITFTPIEDIPETLEDGDYVGTTGEFEGTPSGYLIIMFDEQSARNIAEAMMPVDPGDADGLTDMHESAIEELGNIMTSGFIDGWANVLQTSVEHTPPEFAEDMEMAFMEILTDQLGQFQTHAFSIESAMHTPEIDFNCKILALPNEAELETALDALDVDRQDETDVDPDDLF</sequence>
<dbReference type="PANTHER" id="PTHR43693">
    <property type="entry name" value="PROTEIN PHOSPHATASE CHEZ"/>
    <property type="match status" value="1"/>
</dbReference>